<reference evidence="2 3" key="1">
    <citation type="journal article" date="2016" name="Mol. Biol. Evol.">
        <title>Comparative Genomics of Early-Diverging Mushroom-Forming Fungi Provides Insights into the Origins of Lignocellulose Decay Capabilities.</title>
        <authorList>
            <person name="Nagy L.G."/>
            <person name="Riley R."/>
            <person name="Tritt A."/>
            <person name="Adam C."/>
            <person name="Daum C."/>
            <person name="Floudas D."/>
            <person name="Sun H."/>
            <person name="Yadav J.S."/>
            <person name="Pangilinan J."/>
            <person name="Larsson K.H."/>
            <person name="Matsuura K."/>
            <person name="Barry K."/>
            <person name="Labutti K."/>
            <person name="Kuo R."/>
            <person name="Ohm R.A."/>
            <person name="Bhattacharya S.S."/>
            <person name="Shirouzu T."/>
            <person name="Yoshinaga Y."/>
            <person name="Martin F.M."/>
            <person name="Grigoriev I.V."/>
            <person name="Hibbett D.S."/>
        </authorList>
    </citation>
    <scope>NUCLEOTIDE SEQUENCE [LARGE SCALE GENOMIC DNA]</scope>
    <source>
        <strain evidence="2 3">HHB12733</strain>
    </source>
</reference>
<gene>
    <name evidence="2" type="ORF">CALCODRAFT_492011</name>
</gene>
<dbReference type="AlphaFoldDB" id="A0A165IM17"/>
<evidence type="ECO:0000313" key="3">
    <source>
        <dbReference type="Proteomes" id="UP000076842"/>
    </source>
</evidence>
<proteinExistence type="predicted"/>
<dbReference type="InParanoid" id="A0A165IM17"/>
<dbReference type="EMBL" id="KV423928">
    <property type="protein sequence ID" value="KZT60750.1"/>
    <property type="molecule type" value="Genomic_DNA"/>
</dbReference>
<dbReference type="Proteomes" id="UP000076842">
    <property type="component" value="Unassembled WGS sequence"/>
</dbReference>
<keyword evidence="1" id="KW-1133">Transmembrane helix</keyword>
<keyword evidence="1" id="KW-0812">Transmembrane</keyword>
<evidence type="ECO:0000256" key="1">
    <source>
        <dbReference type="SAM" id="Phobius"/>
    </source>
</evidence>
<protein>
    <submittedName>
        <fullName evidence="2">Uncharacterized protein</fullName>
    </submittedName>
</protein>
<name>A0A165IM17_9BASI</name>
<feature type="transmembrane region" description="Helical" evidence="1">
    <location>
        <begin position="15"/>
        <end position="32"/>
    </location>
</feature>
<organism evidence="2 3">
    <name type="scientific">Calocera cornea HHB12733</name>
    <dbReference type="NCBI Taxonomy" id="1353952"/>
    <lineage>
        <taxon>Eukaryota</taxon>
        <taxon>Fungi</taxon>
        <taxon>Dikarya</taxon>
        <taxon>Basidiomycota</taxon>
        <taxon>Agaricomycotina</taxon>
        <taxon>Dacrymycetes</taxon>
        <taxon>Dacrymycetales</taxon>
        <taxon>Dacrymycetaceae</taxon>
        <taxon>Calocera</taxon>
    </lineage>
</organism>
<keyword evidence="1" id="KW-0472">Membrane</keyword>
<sequence>MGEGSLQAAPNPLNGWIYTSLIFSYVSYKICARSSSEVMPRNWRLQPAWQA</sequence>
<evidence type="ECO:0000313" key="2">
    <source>
        <dbReference type="EMBL" id="KZT60750.1"/>
    </source>
</evidence>
<accession>A0A165IM17</accession>
<keyword evidence="3" id="KW-1185">Reference proteome</keyword>